<organism evidence="1 2">
    <name type="scientific">Phytophthora cactorum</name>
    <dbReference type="NCBI Taxonomy" id="29920"/>
    <lineage>
        <taxon>Eukaryota</taxon>
        <taxon>Sar</taxon>
        <taxon>Stramenopiles</taxon>
        <taxon>Oomycota</taxon>
        <taxon>Peronosporomycetes</taxon>
        <taxon>Peronosporales</taxon>
        <taxon>Peronosporaceae</taxon>
        <taxon>Phytophthora</taxon>
    </lineage>
</organism>
<dbReference type="EMBL" id="RCML01002079">
    <property type="protein sequence ID" value="KAG2959094.1"/>
    <property type="molecule type" value="Genomic_DNA"/>
</dbReference>
<gene>
    <name evidence="1" type="ORF">PC118_g23195</name>
</gene>
<dbReference type="AlphaFoldDB" id="A0A8T1EXL1"/>
<sequence length="58" mass="6650">MPNTKSNLSSKSKTIRFSTNTRCLYEKCTRTTRFSVLTAAPVASYTLRCVYILEVQLR</sequence>
<name>A0A8T1EXL1_9STRA</name>
<evidence type="ECO:0000313" key="2">
    <source>
        <dbReference type="Proteomes" id="UP000697107"/>
    </source>
</evidence>
<protein>
    <submittedName>
        <fullName evidence="1">Uncharacterized protein</fullName>
    </submittedName>
</protein>
<reference evidence="1" key="1">
    <citation type="submission" date="2018-10" db="EMBL/GenBank/DDBJ databases">
        <title>Effector identification in a new, highly contiguous assembly of the strawberry crown rot pathogen Phytophthora cactorum.</title>
        <authorList>
            <person name="Armitage A.D."/>
            <person name="Nellist C.F."/>
            <person name="Bates H."/>
            <person name="Vickerstaff R.J."/>
            <person name="Harrison R.J."/>
        </authorList>
    </citation>
    <scope>NUCLEOTIDE SEQUENCE</scope>
    <source>
        <strain evidence="1">P415</strain>
    </source>
</reference>
<proteinExistence type="predicted"/>
<dbReference type="Proteomes" id="UP000697107">
    <property type="component" value="Unassembled WGS sequence"/>
</dbReference>
<comment type="caution">
    <text evidence="1">The sequence shown here is derived from an EMBL/GenBank/DDBJ whole genome shotgun (WGS) entry which is preliminary data.</text>
</comment>
<evidence type="ECO:0000313" key="1">
    <source>
        <dbReference type="EMBL" id="KAG2959094.1"/>
    </source>
</evidence>
<accession>A0A8T1EXL1</accession>